<feature type="compositionally biased region" description="Polar residues" evidence="1">
    <location>
        <begin position="354"/>
        <end position="366"/>
    </location>
</feature>
<organism evidence="4 5">
    <name type="scientific">Bugula neritina</name>
    <name type="common">Brown bryozoan</name>
    <name type="synonym">Sertularia neritina</name>
    <dbReference type="NCBI Taxonomy" id="10212"/>
    <lineage>
        <taxon>Eukaryota</taxon>
        <taxon>Metazoa</taxon>
        <taxon>Spiralia</taxon>
        <taxon>Lophotrochozoa</taxon>
        <taxon>Bryozoa</taxon>
        <taxon>Gymnolaemata</taxon>
        <taxon>Cheilostomatida</taxon>
        <taxon>Flustrina</taxon>
        <taxon>Buguloidea</taxon>
        <taxon>Bugulidae</taxon>
        <taxon>Bugula</taxon>
    </lineage>
</organism>
<keyword evidence="2" id="KW-0812">Transmembrane</keyword>
<reference evidence="4" key="1">
    <citation type="submission" date="2020-06" db="EMBL/GenBank/DDBJ databases">
        <title>Draft genome of Bugula neritina, a colonial animal packing powerful symbionts and potential medicines.</title>
        <authorList>
            <person name="Rayko M."/>
        </authorList>
    </citation>
    <scope>NUCLEOTIDE SEQUENCE [LARGE SCALE GENOMIC DNA]</scope>
    <source>
        <strain evidence="4">Kwan_BN1</strain>
    </source>
</reference>
<protein>
    <submittedName>
        <fullName evidence="4">Uncharacterized protein</fullName>
    </submittedName>
</protein>
<keyword evidence="5" id="KW-1185">Reference proteome</keyword>
<feature type="chain" id="PRO_5029624071" evidence="3">
    <location>
        <begin position="21"/>
        <end position="464"/>
    </location>
</feature>
<sequence>MSWLVCVICLLFCFTQPVKTETAPHVTISVKGATGYEELLRGDWGLYEYDAVRDETVTLFLQFYDLQKRLFDISIQGGEGHDIDDQNDIQCSRTEVTCNLTYSTLVDRTTASSHQAVALDRSGSYIVQTFFDIYVKNVQKLSWDNSYKAERWRNGSLLIVAGTEGYPRPTEYTLLDNSGNVLFTKKAFKISEEITLNTHGNMSLVARNRYNDTITKTISIPPAVSKTAEITVKDSNPLNSIVIAVAGAVGVFAFIVLVVVCLKLKRRKTGPLSSGTQGTSGGDVEEVKEDSQSLLQSSDDQTTPNASHTAPVATPPVATPPVATPPVATPTTDTISPKSPIRIGINTCKPKQRYMSTISSQPPSDSIDNKYKPPLPAEDETGEDSILQSGDLNVDCVPSGGHAMAEAKSMSSMSDVSVAAVSISSQSDSEWSGGQGSSPASNRYLEYPSNNIAPPEDDVKDYIV</sequence>
<keyword evidence="2" id="KW-1133">Transmembrane helix</keyword>
<evidence type="ECO:0000313" key="4">
    <source>
        <dbReference type="EMBL" id="KAF6031232.1"/>
    </source>
</evidence>
<keyword evidence="2" id="KW-0472">Membrane</keyword>
<dbReference type="AlphaFoldDB" id="A0A7J7JY01"/>
<dbReference type="Proteomes" id="UP000593567">
    <property type="component" value="Unassembled WGS sequence"/>
</dbReference>
<feature type="compositionally biased region" description="Low complexity" evidence="1">
    <location>
        <begin position="292"/>
        <end position="301"/>
    </location>
</feature>
<comment type="caution">
    <text evidence="4">The sequence shown here is derived from an EMBL/GenBank/DDBJ whole genome shotgun (WGS) entry which is preliminary data.</text>
</comment>
<feature type="region of interest" description="Disordered" evidence="1">
    <location>
        <begin position="405"/>
        <end position="464"/>
    </location>
</feature>
<feature type="region of interest" description="Disordered" evidence="1">
    <location>
        <begin position="269"/>
        <end position="383"/>
    </location>
</feature>
<feature type="compositionally biased region" description="Acidic residues" evidence="1">
    <location>
        <begin position="455"/>
        <end position="464"/>
    </location>
</feature>
<evidence type="ECO:0000256" key="2">
    <source>
        <dbReference type="SAM" id="Phobius"/>
    </source>
</evidence>
<accession>A0A7J7JY01</accession>
<feature type="transmembrane region" description="Helical" evidence="2">
    <location>
        <begin position="241"/>
        <end position="262"/>
    </location>
</feature>
<keyword evidence="3" id="KW-0732">Signal</keyword>
<evidence type="ECO:0000313" key="5">
    <source>
        <dbReference type="Proteomes" id="UP000593567"/>
    </source>
</evidence>
<feature type="compositionally biased region" description="Pro residues" evidence="1">
    <location>
        <begin position="313"/>
        <end position="328"/>
    </location>
</feature>
<feature type="signal peptide" evidence="3">
    <location>
        <begin position="1"/>
        <end position="20"/>
    </location>
</feature>
<evidence type="ECO:0000256" key="1">
    <source>
        <dbReference type="SAM" id="MobiDB-lite"/>
    </source>
</evidence>
<dbReference type="EMBL" id="VXIV02001632">
    <property type="protein sequence ID" value="KAF6031232.1"/>
    <property type="molecule type" value="Genomic_DNA"/>
</dbReference>
<feature type="compositionally biased region" description="Low complexity" evidence="1">
    <location>
        <begin position="405"/>
        <end position="429"/>
    </location>
</feature>
<name>A0A7J7JY01_BUGNE</name>
<evidence type="ECO:0000256" key="3">
    <source>
        <dbReference type="SAM" id="SignalP"/>
    </source>
</evidence>
<proteinExistence type="predicted"/>
<gene>
    <name evidence="4" type="ORF">EB796_010468</name>
</gene>